<dbReference type="InterPro" id="IPR015943">
    <property type="entry name" value="WD40/YVTN_repeat-like_dom_sf"/>
</dbReference>
<organism evidence="2 3">
    <name type="scientific">Cichlidogyrus casuarinus</name>
    <dbReference type="NCBI Taxonomy" id="1844966"/>
    <lineage>
        <taxon>Eukaryota</taxon>
        <taxon>Metazoa</taxon>
        <taxon>Spiralia</taxon>
        <taxon>Lophotrochozoa</taxon>
        <taxon>Platyhelminthes</taxon>
        <taxon>Monogenea</taxon>
        <taxon>Monopisthocotylea</taxon>
        <taxon>Dactylogyridea</taxon>
        <taxon>Ancyrocephalidae</taxon>
        <taxon>Cichlidogyrus</taxon>
    </lineage>
</organism>
<protein>
    <recommendedName>
        <fullName evidence="1">PAN2-PAN3 deadenylation complex catalytic subunit PAN2 N-terminal domain-containing protein</fullName>
    </recommendedName>
</protein>
<keyword evidence="3" id="KW-1185">Reference proteome</keyword>
<dbReference type="Proteomes" id="UP001626550">
    <property type="component" value="Unassembled WGS sequence"/>
</dbReference>
<evidence type="ECO:0000313" key="3">
    <source>
        <dbReference type="Proteomes" id="UP001626550"/>
    </source>
</evidence>
<accession>A0ABD2Q1K6</accession>
<dbReference type="InterPro" id="IPR050785">
    <property type="entry name" value="PAN2-PAN3_catalytic_subunit"/>
</dbReference>
<dbReference type="InterPro" id="IPR048841">
    <property type="entry name" value="PAN2_N"/>
</dbReference>
<evidence type="ECO:0000259" key="1">
    <source>
        <dbReference type="Pfam" id="PF20770"/>
    </source>
</evidence>
<proteinExistence type="predicted"/>
<reference evidence="2 3" key="1">
    <citation type="submission" date="2024-11" db="EMBL/GenBank/DDBJ databases">
        <title>Adaptive evolution of stress response genes in parasites aligns with host niche diversity.</title>
        <authorList>
            <person name="Hahn C."/>
            <person name="Resl P."/>
        </authorList>
    </citation>
    <scope>NUCLEOTIDE SEQUENCE [LARGE SCALE GENOMIC DNA]</scope>
    <source>
        <strain evidence="2">EGGRZ-B1_66</strain>
        <tissue evidence="2">Body</tissue>
    </source>
</reference>
<sequence>MYPEQVAEQDLFQTAGYTLLASQLVNPESLPLFHVCFDPLEELIWAVSKTGRVCAFYGPMMERYVSFPVFSALDKLTAKAILPSPECTSRLLYSLTDQSLLAHSKTGVFVAAASDPRMLQLECFCATNSVGGALMDSKLSGGMSNMARFFIGGLQNELLEVDTAPERWGNVRRAFHIGSKGCVILKAFTGGLCGANTAGEIMVVDPRVPKGVVREFLAHNTEISDMAVSGNTLVTCGWTPFGDGNVRVERLLKVFDLRTGQLQIPVPVDLDPYHMQFHNGSSDKLVTASQQGLIQTVNIGSKSSTHCEILGTLPINFDCLVSFALSRR</sequence>
<dbReference type="Gene3D" id="2.130.10.10">
    <property type="entry name" value="YVTN repeat-like/Quinoprotein amine dehydrogenase"/>
    <property type="match status" value="1"/>
</dbReference>
<dbReference type="EMBL" id="JBJKFK010001289">
    <property type="protein sequence ID" value="KAL3313501.1"/>
    <property type="molecule type" value="Genomic_DNA"/>
</dbReference>
<gene>
    <name evidence="2" type="ORF">Ciccas_007896</name>
</gene>
<dbReference type="SUPFAM" id="SSF50960">
    <property type="entry name" value="TolB, C-terminal domain"/>
    <property type="match status" value="1"/>
</dbReference>
<dbReference type="PANTHER" id="PTHR15728:SF0">
    <property type="entry name" value="PAN2-PAN3 DEADENYLATION COMPLEX CATALYTIC SUBUNIT PAN2"/>
    <property type="match status" value="1"/>
</dbReference>
<dbReference type="AlphaFoldDB" id="A0ABD2Q1K6"/>
<evidence type="ECO:0000313" key="2">
    <source>
        <dbReference type="EMBL" id="KAL3313501.1"/>
    </source>
</evidence>
<dbReference type="PANTHER" id="PTHR15728">
    <property type="entry name" value="DEADENYLATION COMPLEX CATALYTIC SUBUNIT PAN2"/>
    <property type="match status" value="1"/>
</dbReference>
<name>A0ABD2Q1K6_9PLAT</name>
<comment type="caution">
    <text evidence="2">The sequence shown here is derived from an EMBL/GenBank/DDBJ whole genome shotgun (WGS) entry which is preliminary data.</text>
</comment>
<feature type="domain" description="PAN2-PAN3 deadenylation complex catalytic subunit PAN2 N-terminal" evidence="1">
    <location>
        <begin position="145"/>
        <end position="299"/>
    </location>
</feature>
<dbReference type="Pfam" id="PF20770">
    <property type="entry name" value="PAN2_N"/>
    <property type="match status" value="1"/>
</dbReference>